<protein>
    <submittedName>
        <fullName evidence="1">Uncharacterized protein</fullName>
    </submittedName>
</protein>
<reference evidence="1 2" key="1">
    <citation type="submission" date="2021-03" db="EMBL/GenBank/DDBJ databases">
        <authorList>
            <person name="King G.J."/>
            <person name="Bancroft I."/>
            <person name="Baten A."/>
            <person name="Bloomfield J."/>
            <person name="Borpatragohain P."/>
            <person name="He Z."/>
            <person name="Irish N."/>
            <person name="Irwin J."/>
            <person name="Liu K."/>
            <person name="Mauleon R.P."/>
            <person name="Moore J."/>
            <person name="Morris R."/>
            <person name="Ostergaard L."/>
            <person name="Wang B."/>
            <person name="Wells R."/>
        </authorList>
    </citation>
    <scope>NUCLEOTIDE SEQUENCE [LARGE SCALE GENOMIC DNA]</scope>
    <source>
        <strain evidence="1">R-o-18</strain>
        <tissue evidence="1">Leaf</tissue>
    </source>
</reference>
<evidence type="ECO:0000313" key="2">
    <source>
        <dbReference type="Proteomes" id="UP000823674"/>
    </source>
</evidence>
<comment type="caution">
    <text evidence="1">The sequence shown here is derived from an EMBL/GenBank/DDBJ whole genome shotgun (WGS) entry which is preliminary data.</text>
</comment>
<dbReference type="EMBL" id="JADBGQ010000003">
    <property type="protein sequence ID" value="KAG5405658.1"/>
    <property type="molecule type" value="Genomic_DNA"/>
</dbReference>
<sequence length="61" mass="7112">MKEFSLQQTEYKNRTTNNLKTSAFRRWKCNKNLTLHGKTVSTTSMMQQATAKWSTEVIISI</sequence>
<dbReference type="Proteomes" id="UP000823674">
    <property type="component" value="Chromosome A03"/>
</dbReference>
<proteinExistence type="predicted"/>
<organism evidence="1 2">
    <name type="scientific">Brassica rapa subsp. trilocularis</name>
    <dbReference type="NCBI Taxonomy" id="1813537"/>
    <lineage>
        <taxon>Eukaryota</taxon>
        <taxon>Viridiplantae</taxon>
        <taxon>Streptophyta</taxon>
        <taxon>Embryophyta</taxon>
        <taxon>Tracheophyta</taxon>
        <taxon>Spermatophyta</taxon>
        <taxon>Magnoliopsida</taxon>
        <taxon>eudicotyledons</taxon>
        <taxon>Gunneridae</taxon>
        <taxon>Pentapetalae</taxon>
        <taxon>rosids</taxon>
        <taxon>malvids</taxon>
        <taxon>Brassicales</taxon>
        <taxon>Brassicaceae</taxon>
        <taxon>Brassiceae</taxon>
        <taxon>Brassica</taxon>
    </lineage>
</organism>
<gene>
    <name evidence="1" type="primary">A03p039520.1_BraROA</name>
    <name evidence="1" type="ORF">IGI04_011777</name>
</gene>
<accession>A0ABQ7N4V3</accession>
<keyword evidence="2" id="KW-1185">Reference proteome</keyword>
<name>A0ABQ7N4V3_BRACM</name>
<evidence type="ECO:0000313" key="1">
    <source>
        <dbReference type="EMBL" id="KAG5405658.1"/>
    </source>
</evidence>